<keyword evidence="21" id="KW-1185">Reference proteome</keyword>
<evidence type="ECO:0000313" key="20">
    <source>
        <dbReference type="EMBL" id="CAG5865641.1"/>
    </source>
</evidence>
<feature type="transmembrane region" description="Helical" evidence="18">
    <location>
        <begin position="111"/>
        <end position="129"/>
    </location>
</feature>
<dbReference type="InterPro" id="IPR011990">
    <property type="entry name" value="TPR-like_helical_dom_sf"/>
</dbReference>
<evidence type="ECO:0000256" key="6">
    <source>
        <dbReference type="ARBA" id="ARBA00022692"/>
    </source>
</evidence>
<dbReference type="GO" id="GO:0006986">
    <property type="term" value="P:response to unfolded protein"/>
    <property type="evidence" value="ECO:0007669"/>
    <property type="project" value="UniProtKB-KW"/>
</dbReference>
<dbReference type="InterPro" id="IPR017974">
    <property type="entry name" value="Claudin_CS"/>
</dbReference>
<dbReference type="GO" id="GO:0005923">
    <property type="term" value="C:bicellular tight junction"/>
    <property type="evidence" value="ECO:0007669"/>
    <property type="project" value="UniProtKB-SubCell"/>
</dbReference>
<evidence type="ECO:0000256" key="8">
    <source>
        <dbReference type="ARBA" id="ARBA00022737"/>
    </source>
</evidence>
<comment type="caution">
    <text evidence="20">The sequence shown here is derived from an EMBL/GenBank/DDBJ whole genome shotgun (WGS) entry which is preliminary data.</text>
</comment>
<dbReference type="PANTHER" id="PTHR44140:SF3">
    <property type="entry name" value="DNAJ HOMOLOG SUBFAMILY C MEMBER 3"/>
    <property type="match status" value="1"/>
</dbReference>
<dbReference type="PROSITE" id="PS50005">
    <property type="entry name" value="TPR"/>
    <property type="match status" value="5"/>
</dbReference>
<dbReference type="Gene3D" id="1.20.140.150">
    <property type="match status" value="3"/>
</dbReference>
<dbReference type="GO" id="GO:0051787">
    <property type="term" value="F:misfolded protein binding"/>
    <property type="evidence" value="ECO:0007669"/>
    <property type="project" value="TreeGrafter"/>
</dbReference>
<evidence type="ECO:0000256" key="11">
    <source>
        <dbReference type="ARBA" id="ARBA00022949"/>
    </source>
</evidence>
<dbReference type="SMART" id="SM00271">
    <property type="entry name" value="DnaJ"/>
    <property type="match status" value="1"/>
</dbReference>
<feature type="transmembrane region" description="Helical" evidence="18">
    <location>
        <begin position="418"/>
        <end position="441"/>
    </location>
</feature>
<evidence type="ECO:0000256" key="12">
    <source>
        <dbReference type="ARBA" id="ARBA00022989"/>
    </source>
</evidence>
<feature type="transmembrane region" description="Helical" evidence="18">
    <location>
        <begin position="339"/>
        <end position="359"/>
    </location>
</feature>
<evidence type="ECO:0000256" key="18">
    <source>
        <dbReference type="SAM" id="Phobius"/>
    </source>
</evidence>
<comment type="subcellular location">
    <subcellularLocation>
        <location evidence="3">Cell junction</location>
        <location evidence="3">Tight junction</location>
    </subcellularLocation>
    <subcellularLocation>
        <location evidence="2">Endoplasmic reticulum</location>
    </subcellularLocation>
    <subcellularLocation>
        <location evidence="1">Membrane</location>
        <topology evidence="1">Multi-pass membrane protein</topology>
    </subcellularLocation>
</comment>
<evidence type="ECO:0000256" key="16">
    <source>
        <dbReference type="ARBA" id="ARBA00039409"/>
    </source>
</evidence>
<dbReference type="GO" id="GO:0051087">
    <property type="term" value="F:protein-folding chaperone binding"/>
    <property type="evidence" value="ECO:0007669"/>
    <property type="project" value="TreeGrafter"/>
</dbReference>
<dbReference type="FunFam" id="1.10.287.110:FF:000015">
    <property type="entry name" value="dnaJ homolog subfamily C member 3"/>
    <property type="match status" value="1"/>
</dbReference>
<dbReference type="InterPro" id="IPR036869">
    <property type="entry name" value="J_dom_sf"/>
</dbReference>
<dbReference type="Gene3D" id="1.25.40.10">
    <property type="entry name" value="Tetratricopeptide repeat domain"/>
    <property type="match status" value="1"/>
</dbReference>
<dbReference type="AlphaFoldDB" id="A0A8S4AN73"/>
<dbReference type="GO" id="GO:0034975">
    <property type="term" value="P:protein folding in endoplasmic reticulum"/>
    <property type="evidence" value="ECO:0007669"/>
    <property type="project" value="TreeGrafter"/>
</dbReference>
<evidence type="ECO:0000256" key="5">
    <source>
        <dbReference type="ARBA" id="ARBA00022427"/>
    </source>
</evidence>
<keyword evidence="10" id="KW-0256">Endoplasmic reticulum</keyword>
<accession>A0A8S4AN73</accession>
<feature type="transmembrane region" description="Helical" evidence="18">
    <location>
        <begin position="79"/>
        <end position="99"/>
    </location>
</feature>
<sequence>MSGLQILAFLGGVAGLGATIAATVSNEWRATSRASSVITATWVLQGLWNNCAGNAIGALHCRPHHTILNLEGYIQACRGLMIAAVCLGFIGSVLALVGMKCTKIGGSDKTKAKIACSAGIGFILSAWYWSNLWKDCFTDSTAVTNCRDYGVLWSVRYYVQAVRGLLMCGLTIGFFAVVCCFVGMECTYIGGADKTKDKLVLSGAVFHVCGVNFSFCVVQRNSKRGTKGQAQRCPIFSRVWSCDFSIQQLSSSIDMGYRTVVMYMEIGCFVVCVSGWILVCSTMPTEIWTWSEVGSIVLTTSNYFSNLWKDCISDSTGVSDCKGIPSLLALNWDIHMCRALIIISIVLAFFGSILVLVGMKCTKIGGSEVTNAKVTFAGGMNYLIGGLSAMVAFSFYGNQIRANFQNPRHVEQKFEIGVGVFIGWGGSTLLIVGGLICSILAGREACGSSPETNPSYPDYTFLPAKRSIVSSARTGISESRKSRVTSSSEASSVSTISRVKCGKDGSVDNHMEMGKKLLAAGQLADALSHFHAAVDGDPKNYMAYYRRATVFLAMGKSKSALPDLSRVIELKPDFTSARLQRGNLLLKWGELDEAESDFKKVLKSNPSEKEEKEAQSQLLKSDEIQRLVAESRSSFNSKDYVTAVAQLDTIIETCIWDATSREMRAECFIQMGETGKAISDLKAASKLKNDNTQAFYKLSTLYYNLGDHEMSLNEVRECLKLDPDHKQCYSHYKQVKKLNKQIRSAEELIQEQRYEDAVSKYQAVMKSEPNVPQLLHLATERICHALAKDQQGSRAVAACSEVLHSDPENVNALKDRAEAYIQDEQYEEAIKDFEEAAKHSENDRQIKEGLERAQRLLKQSKKRDYYKILGVKRTAQKKEIIKAYRKLAQQWHPDNFQDPEEKKKAEKKFIDIAQAKEVLTDPEMRTKFDHGEDPMDPESQQGHHQHFHGGFQGFQGFNPFGSGPFNFKFNFN</sequence>
<dbReference type="SMART" id="SM00028">
    <property type="entry name" value="TPR"/>
    <property type="match status" value="7"/>
</dbReference>
<dbReference type="InterPro" id="IPR051727">
    <property type="entry name" value="DnaJ_C3_Co-chaperones"/>
</dbReference>
<keyword evidence="15" id="KW-0834">Unfolded protein response</keyword>
<evidence type="ECO:0000256" key="7">
    <source>
        <dbReference type="ARBA" id="ARBA00022729"/>
    </source>
</evidence>
<dbReference type="InterPro" id="IPR019734">
    <property type="entry name" value="TPR_rpt"/>
</dbReference>
<dbReference type="GO" id="GO:0016020">
    <property type="term" value="C:membrane"/>
    <property type="evidence" value="ECO:0007669"/>
    <property type="project" value="UniProtKB-SubCell"/>
</dbReference>
<evidence type="ECO:0000256" key="2">
    <source>
        <dbReference type="ARBA" id="ARBA00004240"/>
    </source>
</evidence>
<dbReference type="PROSITE" id="PS01346">
    <property type="entry name" value="CLAUDIN"/>
    <property type="match status" value="3"/>
</dbReference>
<dbReference type="Pfam" id="PF00822">
    <property type="entry name" value="PMP22_Claudin"/>
    <property type="match status" value="3"/>
</dbReference>
<dbReference type="PANTHER" id="PTHR44140">
    <property type="entry name" value="LD25575P"/>
    <property type="match status" value="1"/>
</dbReference>
<feature type="domain" description="J" evidence="19">
    <location>
        <begin position="864"/>
        <end position="932"/>
    </location>
</feature>
<feature type="transmembrane region" description="Helical" evidence="18">
    <location>
        <begin position="164"/>
        <end position="187"/>
    </location>
</feature>
<feature type="transmembrane region" description="Helical" evidence="18">
    <location>
        <begin position="379"/>
        <end position="397"/>
    </location>
</feature>
<comment type="similarity">
    <text evidence="4">Belongs to the claudin family.</text>
</comment>
<dbReference type="Proteomes" id="UP000677803">
    <property type="component" value="Unassembled WGS sequence"/>
</dbReference>
<dbReference type="CDD" id="cd06257">
    <property type="entry name" value="DnaJ"/>
    <property type="match status" value="1"/>
</dbReference>
<feature type="repeat" description="TPR" evidence="17">
    <location>
        <begin position="575"/>
        <end position="608"/>
    </location>
</feature>
<dbReference type="EMBL" id="CAJRST010001113">
    <property type="protein sequence ID" value="CAG5865641.1"/>
    <property type="molecule type" value="Genomic_DNA"/>
</dbReference>
<dbReference type="InterPro" id="IPR004031">
    <property type="entry name" value="PMP22/EMP/MP20/Claudin"/>
</dbReference>
<dbReference type="Pfam" id="PF13432">
    <property type="entry name" value="TPR_16"/>
    <property type="match status" value="2"/>
</dbReference>
<dbReference type="PRINTS" id="PR01077">
    <property type="entry name" value="CLAUDIN"/>
</dbReference>
<evidence type="ECO:0000256" key="15">
    <source>
        <dbReference type="ARBA" id="ARBA00023230"/>
    </source>
</evidence>
<dbReference type="InterPro" id="IPR001623">
    <property type="entry name" value="DnaJ_domain"/>
</dbReference>
<name>A0A8S4AN73_9TELE</name>
<keyword evidence="6 18" id="KW-0812">Transmembrane</keyword>
<evidence type="ECO:0000256" key="1">
    <source>
        <dbReference type="ARBA" id="ARBA00004141"/>
    </source>
</evidence>
<keyword evidence="5" id="KW-0796">Tight junction</keyword>
<organism evidence="20 21">
    <name type="scientific">Menidia menidia</name>
    <name type="common">Atlantic silverside</name>
    <dbReference type="NCBI Taxonomy" id="238744"/>
    <lineage>
        <taxon>Eukaryota</taxon>
        <taxon>Metazoa</taxon>
        <taxon>Chordata</taxon>
        <taxon>Craniata</taxon>
        <taxon>Vertebrata</taxon>
        <taxon>Euteleostomi</taxon>
        <taxon>Actinopterygii</taxon>
        <taxon>Neopterygii</taxon>
        <taxon>Teleostei</taxon>
        <taxon>Neoteleostei</taxon>
        <taxon>Acanthomorphata</taxon>
        <taxon>Ovalentaria</taxon>
        <taxon>Atherinomorphae</taxon>
        <taxon>Atheriniformes</taxon>
        <taxon>Atherinopsidae</taxon>
        <taxon>Menidiinae</taxon>
        <taxon>Menidia</taxon>
    </lineage>
</organism>
<evidence type="ECO:0000256" key="17">
    <source>
        <dbReference type="PROSITE-ProRule" id="PRU00339"/>
    </source>
</evidence>
<keyword evidence="14" id="KW-1015">Disulfide bond</keyword>
<keyword evidence="12 18" id="KW-1133">Transmembrane helix</keyword>
<keyword evidence="9 17" id="KW-0802">TPR repeat</keyword>
<dbReference type="SUPFAM" id="SSF48452">
    <property type="entry name" value="TPR-like"/>
    <property type="match status" value="2"/>
</dbReference>
<dbReference type="PRINTS" id="PR00625">
    <property type="entry name" value="JDOMAIN"/>
</dbReference>
<keyword evidence="7" id="KW-0732">Signal</keyword>
<protein>
    <recommendedName>
        <fullName evidence="16">DnaJ homolog subfamily C member 3</fullName>
    </recommendedName>
</protein>
<feature type="repeat" description="TPR" evidence="17">
    <location>
        <begin position="810"/>
        <end position="843"/>
    </location>
</feature>
<dbReference type="FunFam" id="1.25.40.10:FF:000122">
    <property type="entry name" value="DnaJ (Hsp40) homolog, subfamily C, member 3"/>
    <property type="match status" value="1"/>
</dbReference>
<keyword evidence="8" id="KW-0677">Repeat</keyword>
<dbReference type="Pfam" id="PF13181">
    <property type="entry name" value="TPR_8"/>
    <property type="match status" value="1"/>
</dbReference>
<keyword evidence="11" id="KW-0965">Cell junction</keyword>
<feature type="repeat" description="TPR" evidence="17">
    <location>
        <begin position="692"/>
        <end position="725"/>
    </location>
</feature>
<dbReference type="Pfam" id="PF00226">
    <property type="entry name" value="DnaJ"/>
    <property type="match status" value="1"/>
</dbReference>
<evidence type="ECO:0000256" key="13">
    <source>
        <dbReference type="ARBA" id="ARBA00023136"/>
    </source>
</evidence>
<gene>
    <name evidence="20" type="ORF">MMEN_LOCUS2299</name>
</gene>
<proteinExistence type="inferred from homology"/>
<evidence type="ECO:0000256" key="14">
    <source>
        <dbReference type="ARBA" id="ARBA00023157"/>
    </source>
</evidence>
<evidence type="ECO:0000313" key="21">
    <source>
        <dbReference type="Proteomes" id="UP000677803"/>
    </source>
</evidence>
<dbReference type="SUPFAM" id="SSF46565">
    <property type="entry name" value="Chaperone J-domain"/>
    <property type="match status" value="1"/>
</dbReference>
<dbReference type="PROSITE" id="PS50076">
    <property type="entry name" value="DNAJ_2"/>
    <property type="match status" value="1"/>
</dbReference>
<reference evidence="20" key="1">
    <citation type="submission" date="2021-05" db="EMBL/GenBank/DDBJ databases">
        <authorList>
            <person name="Tigano A."/>
        </authorList>
    </citation>
    <scope>NUCLEOTIDE SEQUENCE</scope>
</reference>
<evidence type="ECO:0000256" key="10">
    <source>
        <dbReference type="ARBA" id="ARBA00022824"/>
    </source>
</evidence>
<evidence type="ECO:0000256" key="9">
    <source>
        <dbReference type="ARBA" id="ARBA00022803"/>
    </source>
</evidence>
<evidence type="ECO:0000259" key="19">
    <source>
        <dbReference type="PROSITE" id="PS50076"/>
    </source>
</evidence>
<evidence type="ECO:0000256" key="3">
    <source>
        <dbReference type="ARBA" id="ARBA00004435"/>
    </source>
</evidence>
<dbReference type="Gene3D" id="1.10.287.110">
    <property type="entry name" value="DnaJ domain"/>
    <property type="match status" value="1"/>
</dbReference>
<feature type="transmembrane region" description="Helical" evidence="18">
    <location>
        <begin position="199"/>
        <end position="220"/>
    </location>
</feature>
<keyword evidence="13 18" id="KW-0472">Membrane</keyword>
<dbReference type="GO" id="GO:0005783">
    <property type="term" value="C:endoplasmic reticulum"/>
    <property type="evidence" value="ECO:0007669"/>
    <property type="project" value="UniProtKB-SubCell"/>
</dbReference>
<dbReference type="OrthoDB" id="1726119at2759"/>
<feature type="repeat" description="TPR" evidence="17">
    <location>
        <begin position="507"/>
        <end position="540"/>
    </location>
</feature>
<evidence type="ECO:0000256" key="4">
    <source>
        <dbReference type="ARBA" id="ARBA00008295"/>
    </source>
</evidence>
<feature type="repeat" description="TPR" evidence="17">
    <location>
        <begin position="541"/>
        <end position="574"/>
    </location>
</feature>